<proteinExistence type="predicted"/>
<evidence type="ECO:0000256" key="2">
    <source>
        <dbReference type="ARBA" id="ARBA00022837"/>
    </source>
</evidence>
<keyword evidence="2" id="KW-0106">Calcium</keyword>
<dbReference type="InterPro" id="IPR002048">
    <property type="entry name" value="EF_hand_dom"/>
</dbReference>
<dbReference type="GeneID" id="100371565"/>
<feature type="domain" description="EF-hand" evidence="4">
    <location>
        <begin position="82"/>
        <end position="117"/>
    </location>
</feature>
<evidence type="ECO:0000256" key="3">
    <source>
        <dbReference type="SAM" id="MobiDB-lite"/>
    </source>
</evidence>
<dbReference type="SMART" id="SM00054">
    <property type="entry name" value="EFh"/>
    <property type="match status" value="4"/>
</dbReference>
<sequence length="188" mass="21061">MLNSDPDGKSSNNNAQQEQSNVMQNGQSVQKESTGEDLSSRDLTKEQHDELKECFDWFDKDGNGSISSDELGTLMRTLGQNPTDKEIELMIAKTDFNKNGVIDFDEFVDLMATHMVDDPEDELIEAFKVFDKDGDGFIDAGELRRVVRGVGEKLTDDEIENMMTEADVNGDGKIDYEGINGYKIYLVL</sequence>
<dbReference type="PANTHER" id="PTHR23050">
    <property type="entry name" value="CALCIUM BINDING PROTEIN"/>
    <property type="match status" value="1"/>
</dbReference>
<dbReference type="SUPFAM" id="SSF47473">
    <property type="entry name" value="EF-hand"/>
    <property type="match status" value="1"/>
</dbReference>
<evidence type="ECO:0000313" key="5">
    <source>
        <dbReference type="Proteomes" id="UP000694865"/>
    </source>
</evidence>
<keyword evidence="1" id="KW-0677">Repeat</keyword>
<protein>
    <submittedName>
        <fullName evidence="6">Calmodulin-like</fullName>
    </submittedName>
</protein>
<organism evidence="5 6">
    <name type="scientific">Saccoglossus kowalevskii</name>
    <name type="common">Acorn worm</name>
    <dbReference type="NCBI Taxonomy" id="10224"/>
    <lineage>
        <taxon>Eukaryota</taxon>
        <taxon>Metazoa</taxon>
        <taxon>Hemichordata</taxon>
        <taxon>Enteropneusta</taxon>
        <taxon>Harrimaniidae</taxon>
        <taxon>Saccoglossus</taxon>
    </lineage>
</organism>
<dbReference type="Gene3D" id="1.10.238.10">
    <property type="entry name" value="EF-hand"/>
    <property type="match status" value="2"/>
</dbReference>
<feature type="compositionally biased region" description="Polar residues" evidence="3">
    <location>
        <begin position="22"/>
        <end position="32"/>
    </location>
</feature>
<evidence type="ECO:0000313" key="6">
    <source>
        <dbReference type="RefSeq" id="XP_006815692.1"/>
    </source>
</evidence>
<dbReference type="PROSITE" id="PS00018">
    <property type="entry name" value="EF_HAND_1"/>
    <property type="match status" value="3"/>
</dbReference>
<dbReference type="Pfam" id="PF13499">
    <property type="entry name" value="EF-hand_7"/>
    <property type="match status" value="2"/>
</dbReference>
<evidence type="ECO:0000256" key="1">
    <source>
        <dbReference type="ARBA" id="ARBA00022737"/>
    </source>
</evidence>
<dbReference type="InterPro" id="IPR011992">
    <property type="entry name" value="EF-hand-dom_pair"/>
</dbReference>
<feature type="compositionally biased region" description="Low complexity" evidence="3">
    <location>
        <begin position="10"/>
        <end position="21"/>
    </location>
</feature>
<keyword evidence="5" id="KW-1185">Reference proteome</keyword>
<name>A0ABM0M6Q1_SACKO</name>
<reference evidence="6" key="1">
    <citation type="submission" date="2025-08" db="UniProtKB">
        <authorList>
            <consortium name="RefSeq"/>
        </authorList>
    </citation>
    <scope>IDENTIFICATION</scope>
    <source>
        <tissue evidence="6">Testes</tissue>
    </source>
</reference>
<dbReference type="PROSITE" id="PS50222">
    <property type="entry name" value="EF_HAND_2"/>
    <property type="match status" value="3"/>
</dbReference>
<gene>
    <name evidence="6" type="primary">LOC100371565</name>
</gene>
<evidence type="ECO:0000259" key="4">
    <source>
        <dbReference type="PROSITE" id="PS50222"/>
    </source>
</evidence>
<dbReference type="CDD" id="cd00051">
    <property type="entry name" value="EFh"/>
    <property type="match status" value="1"/>
</dbReference>
<dbReference type="Proteomes" id="UP000694865">
    <property type="component" value="Unplaced"/>
</dbReference>
<feature type="region of interest" description="Disordered" evidence="3">
    <location>
        <begin position="1"/>
        <end position="46"/>
    </location>
</feature>
<accession>A0ABM0M6Q1</accession>
<dbReference type="InterPro" id="IPR050145">
    <property type="entry name" value="Centrin_CML-like"/>
</dbReference>
<dbReference type="InterPro" id="IPR018247">
    <property type="entry name" value="EF_Hand_1_Ca_BS"/>
</dbReference>
<feature type="domain" description="EF-hand" evidence="4">
    <location>
        <begin position="118"/>
        <end position="153"/>
    </location>
</feature>
<dbReference type="RefSeq" id="XP_006815692.1">
    <property type="nucleotide sequence ID" value="XM_006815629.1"/>
</dbReference>
<feature type="domain" description="EF-hand" evidence="4">
    <location>
        <begin position="46"/>
        <end position="81"/>
    </location>
</feature>